<dbReference type="Gene3D" id="1.10.10.60">
    <property type="entry name" value="Homeodomain-like"/>
    <property type="match status" value="1"/>
</dbReference>
<comment type="subcellular location">
    <subcellularLocation>
        <location evidence="1 9 10">Nucleus</location>
    </subcellularLocation>
</comment>
<protein>
    <recommendedName>
        <fullName evidence="11">Homeobox domain-containing protein</fullName>
    </recommendedName>
</protein>
<sequence>PKRVRTIFSPDQLDRLEREFDNQQYIVGTERFYLATELGLTETQVKVWFQNRRIKWRKQNLDNNKTREAESDEESSS</sequence>
<dbReference type="Proteomes" id="UP000001593">
    <property type="component" value="Unassembled WGS sequence"/>
</dbReference>
<evidence type="ECO:0000256" key="3">
    <source>
        <dbReference type="ARBA" id="ARBA00022491"/>
    </source>
</evidence>
<keyword evidence="6 9" id="KW-0371">Homeobox</keyword>
<keyword evidence="5 9" id="KW-0238">DNA-binding</keyword>
<organism evidence="12 13">
    <name type="scientific">Nematostella vectensis</name>
    <name type="common">Starlet sea anemone</name>
    <dbReference type="NCBI Taxonomy" id="45351"/>
    <lineage>
        <taxon>Eukaryota</taxon>
        <taxon>Metazoa</taxon>
        <taxon>Cnidaria</taxon>
        <taxon>Anthozoa</taxon>
        <taxon>Hexacorallia</taxon>
        <taxon>Actiniaria</taxon>
        <taxon>Edwardsiidae</taxon>
        <taxon>Nematostella</taxon>
    </lineage>
</organism>
<dbReference type="FunFam" id="1.10.10.60:FF:000450">
    <property type="entry name" value="Homeobox protein notochord"/>
    <property type="match status" value="1"/>
</dbReference>
<dbReference type="OMA" id="LPRWAGQ"/>
<keyword evidence="8 9" id="KW-0539">Nucleus</keyword>
<evidence type="ECO:0000256" key="7">
    <source>
        <dbReference type="ARBA" id="ARBA00023163"/>
    </source>
</evidence>
<dbReference type="HOGENOM" id="CLU_049543_10_1_1"/>
<evidence type="ECO:0000313" key="12">
    <source>
        <dbReference type="EMBL" id="EDO36876.1"/>
    </source>
</evidence>
<dbReference type="FunCoup" id="A7SHE5">
    <property type="interactions" value="32"/>
</dbReference>
<dbReference type="SMART" id="SM00389">
    <property type="entry name" value="HOX"/>
    <property type="match status" value="1"/>
</dbReference>
<dbReference type="GO" id="GO:0005634">
    <property type="term" value="C:nucleus"/>
    <property type="evidence" value="ECO:0007669"/>
    <property type="project" value="UniProtKB-SubCell"/>
</dbReference>
<dbReference type="PRINTS" id="PR00031">
    <property type="entry name" value="HTHREPRESSR"/>
</dbReference>
<dbReference type="InterPro" id="IPR009057">
    <property type="entry name" value="Homeodomain-like_sf"/>
</dbReference>
<keyword evidence="3" id="KW-0678">Repressor</keyword>
<dbReference type="InterPro" id="IPR017970">
    <property type="entry name" value="Homeobox_CS"/>
</dbReference>
<keyword evidence="4" id="KW-0805">Transcription regulation</keyword>
<evidence type="ECO:0000313" key="13">
    <source>
        <dbReference type="Proteomes" id="UP000001593"/>
    </source>
</evidence>
<feature type="domain" description="Homeobox" evidence="11">
    <location>
        <begin position="1"/>
        <end position="59"/>
    </location>
</feature>
<evidence type="ECO:0000256" key="6">
    <source>
        <dbReference type="ARBA" id="ARBA00023155"/>
    </source>
</evidence>
<dbReference type="EMBL" id="DS469659">
    <property type="protein sequence ID" value="EDO36876.1"/>
    <property type="molecule type" value="Genomic_DNA"/>
</dbReference>
<keyword evidence="7" id="KW-0804">Transcription</keyword>
<dbReference type="InterPro" id="IPR050877">
    <property type="entry name" value="EMX-VAX-Noto_Homeobox_TFs"/>
</dbReference>
<name>A7SHE5_NEMVE</name>
<dbReference type="PRINTS" id="PR00024">
    <property type="entry name" value="HOMEOBOX"/>
</dbReference>
<gene>
    <name evidence="12" type="ORF">NEMVEDRAFT_v1g118347</name>
</gene>
<evidence type="ECO:0000256" key="2">
    <source>
        <dbReference type="ARBA" id="ARBA00022473"/>
    </source>
</evidence>
<evidence type="ECO:0000256" key="4">
    <source>
        <dbReference type="ARBA" id="ARBA00023015"/>
    </source>
</evidence>
<accession>A7SHE5</accession>
<keyword evidence="2" id="KW-0217">Developmental protein</keyword>
<dbReference type="PROSITE" id="PS50071">
    <property type="entry name" value="HOMEOBOX_2"/>
    <property type="match status" value="1"/>
</dbReference>
<evidence type="ECO:0000259" key="11">
    <source>
        <dbReference type="PROSITE" id="PS50071"/>
    </source>
</evidence>
<dbReference type="PANTHER" id="PTHR24339">
    <property type="entry name" value="HOMEOBOX PROTEIN EMX-RELATED"/>
    <property type="match status" value="1"/>
</dbReference>
<proteinExistence type="predicted"/>
<feature type="non-terminal residue" evidence="12">
    <location>
        <position position="1"/>
    </location>
</feature>
<evidence type="ECO:0000256" key="5">
    <source>
        <dbReference type="ARBA" id="ARBA00023125"/>
    </source>
</evidence>
<dbReference type="InterPro" id="IPR000047">
    <property type="entry name" value="HTH_motif"/>
</dbReference>
<dbReference type="eggNOG" id="KOG0843">
    <property type="taxonomic scope" value="Eukaryota"/>
</dbReference>
<reference evidence="12 13" key="1">
    <citation type="journal article" date="2007" name="Science">
        <title>Sea anemone genome reveals ancestral eumetazoan gene repertoire and genomic organization.</title>
        <authorList>
            <person name="Putnam N.H."/>
            <person name="Srivastava M."/>
            <person name="Hellsten U."/>
            <person name="Dirks B."/>
            <person name="Chapman J."/>
            <person name="Salamov A."/>
            <person name="Terry A."/>
            <person name="Shapiro H."/>
            <person name="Lindquist E."/>
            <person name="Kapitonov V.V."/>
            <person name="Jurka J."/>
            <person name="Genikhovich G."/>
            <person name="Grigoriev I.V."/>
            <person name="Lucas S.M."/>
            <person name="Steele R.E."/>
            <person name="Finnerty J.R."/>
            <person name="Technau U."/>
            <person name="Martindale M.Q."/>
            <person name="Rokhsar D.S."/>
        </authorList>
    </citation>
    <scope>NUCLEOTIDE SEQUENCE [LARGE SCALE GENOMIC DNA]</scope>
    <source>
        <strain evidence="13">CH2 X CH6</strain>
    </source>
</reference>
<dbReference type="PROSITE" id="PS00027">
    <property type="entry name" value="HOMEOBOX_1"/>
    <property type="match status" value="1"/>
</dbReference>
<dbReference type="GO" id="GO:0003677">
    <property type="term" value="F:DNA binding"/>
    <property type="evidence" value="ECO:0007669"/>
    <property type="project" value="UniProtKB-UniRule"/>
</dbReference>
<dbReference type="SUPFAM" id="SSF46689">
    <property type="entry name" value="Homeodomain-like"/>
    <property type="match status" value="1"/>
</dbReference>
<dbReference type="CDD" id="cd00086">
    <property type="entry name" value="homeodomain"/>
    <property type="match status" value="1"/>
</dbReference>
<evidence type="ECO:0000256" key="1">
    <source>
        <dbReference type="ARBA" id="ARBA00004123"/>
    </source>
</evidence>
<dbReference type="InterPro" id="IPR001356">
    <property type="entry name" value="HD"/>
</dbReference>
<evidence type="ECO:0000256" key="9">
    <source>
        <dbReference type="PROSITE-ProRule" id="PRU00108"/>
    </source>
</evidence>
<evidence type="ECO:0000256" key="10">
    <source>
        <dbReference type="RuleBase" id="RU000682"/>
    </source>
</evidence>
<feature type="DNA-binding region" description="Homeobox" evidence="9">
    <location>
        <begin position="3"/>
        <end position="60"/>
    </location>
</feature>
<dbReference type="InParanoid" id="A7SHE5"/>
<keyword evidence="13" id="KW-1185">Reference proteome</keyword>
<dbReference type="GO" id="GO:0000981">
    <property type="term" value="F:DNA-binding transcription factor activity, RNA polymerase II-specific"/>
    <property type="evidence" value="ECO:0007669"/>
    <property type="project" value="InterPro"/>
</dbReference>
<dbReference type="PhylomeDB" id="A7SHE5"/>
<dbReference type="InterPro" id="IPR020479">
    <property type="entry name" value="HD_metazoa"/>
</dbReference>
<dbReference type="Pfam" id="PF00046">
    <property type="entry name" value="Homeodomain"/>
    <property type="match status" value="1"/>
</dbReference>
<evidence type="ECO:0000256" key="8">
    <source>
        <dbReference type="ARBA" id="ARBA00023242"/>
    </source>
</evidence>
<dbReference type="AlphaFoldDB" id="A7SHE5"/>
<dbReference type="PANTHER" id="PTHR24339:SF67">
    <property type="entry name" value="GNOT1 HOMEODOMAIN PROTEIN-RELATED"/>
    <property type="match status" value="1"/>
</dbReference>